<accession>A0A6J4TYK1</accession>
<feature type="non-terminal residue" evidence="2">
    <location>
        <position position="1"/>
    </location>
</feature>
<dbReference type="EMBL" id="CADCWE010000083">
    <property type="protein sequence ID" value="CAA9535180.1"/>
    <property type="molecule type" value="Genomic_DNA"/>
</dbReference>
<feature type="region of interest" description="Disordered" evidence="1">
    <location>
        <begin position="1"/>
        <end position="84"/>
    </location>
</feature>
<name>A0A6J4TYK1_9BACT</name>
<feature type="compositionally biased region" description="Low complexity" evidence="1">
    <location>
        <begin position="156"/>
        <end position="166"/>
    </location>
</feature>
<protein>
    <submittedName>
        <fullName evidence="2">Chromate transport protein ChrA</fullName>
    </submittedName>
</protein>
<feature type="compositionally biased region" description="Basic residues" evidence="1">
    <location>
        <begin position="1"/>
        <end position="10"/>
    </location>
</feature>
<organism evidence="2">
    <name type="scientific">uncultured Thermomicrobiales bacterium</name>
    <dbReference type="NCBI Taxonomy" id="1645740"/>
    <lineage>
        <taxon>Bacteria</taxon>
        <taxon>Pseudomonadati</taxon>
        <taxon>Thermomicrobiota</taxon>
        <taxon>Thermomicrobia</taxon>
        <taxon>Thermomicrobiales</taxon>
        <taxon>environmental samples</taxon>
    </lineage>
</organism>
<dbReference type="AlphaFoldDB" id="A0A6J4TYK1"/>
<sequence length="386" mass="43380">DSASRFRRSRGGASRAPNRRHRFRWPGRPHRVVAPGSGRPPGLGRGRPFPRPDGPDQPHPRTELDRTGDACRPRARRVARSVSRRGVLHRARVFPHPRLRLALSTLRDHPRRRRPPAWDPAGDRRRCRPGDLGARPGRRPKRLRRGPRRWRVRTLAGGRQRAGLAVRRGRRGVGSRRGGGRSVDRSPDAGARAAGLVAAAARRRGPHRWRSARSVAAVLALPQDRGDPVRVGVRADRVSPQRPGRPDRMVDRSAAPRCGRRRPGDPRPGLHHRHLRRLPGRRGFRRRARHRRDLSARLPVRRRRRPVAAAAAAILVAVGGAGRDQPGRRRPDGRRGLDPRPGGAGYRRERAAGRCGAGPAAPVPDQLRLVGRDRRRRRSPRRCRRL</sequence>
<reference evidence="2" key="1">
    <citation type="submission" date="2020-02" db="EMBL/GenBank/DDBJ databases">
        <authorList>
            <person name="Meier V. D."/>
        </authorList>
    </citation>
    <scope>NUCLEOTIDE SEQUENCE</scope>
    <source>
        <strain evidence="2">AVDCRST_MAG73</strain>
    </source>
</reference>
<feature type="compositionally biased region" description="Basic residues" evidence="1">
    <location>
        <begin position="136"/>
        <end position="152"/>
    </location>
</feature>
<feature type="compositionally biased region" description="Basic residues" evidence="1">
    <location>
        <begin position="373"/>
        <end position="386"/>
    </location>
</feature>
<feature type="non-terminal residue" evidence="2">
    <location>
        <position position="386"/>
    </location>
</feature>
<feature type="compositionally biased region" description="Basic residues" evidence="1">
    <location>
        <begin position="17"/>
        <end position="31"/>
    </location>
</feature>
<feature type="compositionally biased region" description="Basic and acidic residues" evidence="1">
    <location>
        <begin position="325"/>
        <end position="338"/>
    </location>
</feature>
<feature type="compositionally biased region" description="Basic and acidic residues" evidence="1">
    <location>
        <begin position="237"/>
        <end position="251"/>
    </location>
</feature>
<feature type="region of interest" description="Disordered" evidence="1">
    <location>
        <begin position="237"/>
        <end position="306"/>
    </location>
</feature>
<evidence type="ECO:0000256" key="1">
    <source>
        <dbReference type="SAM" id="MobiDB-lite"/>
    </source>
</evidence>
<feature type="compositionally biased region" description="Basic residues" evidence="1">
    <location>
        <begin position="73"/>
        <end position="84"/>
    </location>
</feature>
<feature type="region of interest" description="Disordered" evidence="1">
    <location>
        <begin position="321"/>
        <end position="386"/>
    </location>
</feature>
<evidence type="ECO:0000313" key="2">
    <source>
        <dbReference type="EMBL" id="CAA9535180.1"/>
    </source>
</evidence>
<feature type="compositionally biased region" description="Low complexity" evidence="1">
    <location>
        <begin position="353"/>
        <end position="364"/>
    </location>
</feature>
<gene>
    <name evidence="2" type="ORF">AVDCRST_MAG73-1320</name>
</gene>
<feature type="compositionally biased region" description="Basic and acidic residues" evidence="1">
    <location>
        <begin position="53"/>
        <end position="72"/>
    </location>
</feature>
<feature type="compositionally biased region" description="Basic residues" evidence="1">
    <location>
        <begin position="269"/>
        <end position="292"/>
    </location>
</feature>
<feature type="region of interest" description="Disordered" evidence="1">
    <location>
        <begin position="109"/>
        <end position="189"/>
    </location>
</feature>
<proteinExistence type="predicted"/>